<keyword evidence="5" id="KW-1185">Reference proteome</keyword>
<evidence type="ECO:0000256" key="2">
    <source>
        <dbReference type="ARBA" id="ARBA00022980"/>
    </source>
</evidence>
<reference evidence="4" key="1">
    <citation type="submission" date="2021-05" db="EMBL/GenBank/DDBJ databases">
        <title>A free-living protist that lacks canonical eukaryotic 1 DNA replication and segregation systems.</title>
        <authorList>
            <person name="Salas-Leiva D.E."/>
            <person name="Tromer E.C."/>
            <person name="Curtis B.A."/>
            <person name="Jerlstrom-Hultqvist J."/>
            <person name="Kolisko M."/>
            <person name="Yi Z."/>
            <person name="Salas-Leiva J.S."/>
            <person name="Gallot-Lavallee L."/>
            <person name="Kops G.J.P.L."/>
            <person name="Archibald J.M."/>
            <person name="Simpson A.G.B."/>
            <person name="Roger A.J."/>
        </authorList>
    </citation>
    <scope>NUCLEOTIDE SEQUENCE</scope>
    <source>
        <strain evidence="4">BICM</strain>
    </source>
</reference>
<keyword evidence="2 4" id="KW-0689">Ribosomal protein</keyword>
<dbReference type="EMBL" id="JAHDYR010000025">
    <property type="protein sequence ID" value="KAG9393164.1"/>
    <property type="molecule type" value="Genomic_DNA"/>
</dbReference>
<dbReference type="Gene3D" id="3.90.1180.10">
    <property type="entry name" value="Ribosomal protein L13"/>
    <property type="match status" value="1"/>
</dbReference>
<dbReference type="GO" id="GO:0022625">
    <property type="term" value="C:cytosolic large ribosomal subunit"/>
    <property type="evidence" value="ECO:0007669"/>
    <property type="project" value="TreeGrafter"/>
</dbReference>
<sequence>MQNATVVDARDHIVGRLASIIAKEALKGNKVVVVRAEEMVFSGNWQRNLGEWRQFINKRCAYNPKRGPFHHRAPSAMFERIVRGMVPHRTPRGSAALARIQVFDGIPPQFQRTKRMVIPEALKINSLGKYTETTTLGLLAVKAGWKYAEIISQLEDKRKARSHEFHVKKMEQAKAYTAAAQTVSSIDAKLAEYGY</sequence>
<protein>
    <submittedName>
        <fullName evidence="4">Ribosomal protein L13</fullName>
    </submittedName>
</protein>
<dbReference type="HAMAP" id="MF_01366">
    <property type="entry name" value="Ribosomal_uL13"/>
    <property type="match status" value="1"/>
</dbReference>
<comment type="similarity">
    <text evidence="1">Belongs to the universal ribosomal protein uL13 family.</text>
</comment>
<dbReference type="Proteomes" id="UP000717585">
    <property type="component" value="Unassembled WGS sequence"/>
</dbReference>
<dbReference type="PANTHER" id="PTHR11545:SF3">
    <property type="entry name" value="LARGE RIBOSOMAL SUBUNIT PROTEIN UL13"/>
    <property type="match status" value="1"/>
</dbReference>
<evidence type="ECO:0000313" key="5">
    <source>
        <dbReference type="Proteomes" id="UP000717585"/>
    </source>
</evidence>
<proteinExistence type="inferred from homology"/>
<name>A0A8J6B518_9EUKA</name>
<dbReference type="AlphaFoldDB" id="A0A8J6B518"/>
<dbReference type="PANTHER" id="PTHR11545">
    <property type="entry name" value="RIBOSOMAL PROTEIN L13"/>
    <property type="match status" value="1"/>
</dbReference>
<dbReference type="GO" id="GO:0003729">
    <property type="term" value="F:mRNA binding"/>
    <property type="evidence" value="ECO:0007669"/>
    <property type="project" value="TreeGrafter"/>
</dbReference>
<dbReference type="InterPro" id="IPR036899">
    <property type="entry name" value="Ribosomal_uL13_sf"/>
</dbReference>
<dbReference type="FunFam" id="3.90.1180.10:FF:000002">
    <property type="entry name" value="60S ribosomal protein L16"/>
    <property type="match status" value="1"/>
</dbReference>
<keyword evidence="3" id="KW-0687">Ribonucleoprotein</keyword>
<dbReference type="Gene3D" id="6.10.250.3250">
    <property type="match status" value="1"/>
</dbReference>
<dbReference type="Pfam" id="PF00572">
    <property type="entry name" value="Ribosomal_L13"/>
    <property type="match status" value="1"/>
</dbReference>
<dbReference type="NCBIfam" id="TIGR01077">
    <property type="entry name" value="L13_A_E"/>
    <property type="match status" value="1"/>
</dbReference>
<dbReference type="OrthoDB" id="1882297at2759"/>
<dbReference type="InterPro" id="IPR005755">
    <property type="entry name" value="Ribosomal_uL13_euk/arc"/>
</dbReference>
<dbReference type="GO" id="GO:0006412">
    <property type="term" value="P:translation"/>
    <property type="evidence" value="ECO:0007669"/>
    <property type="project" value="InterPro"/>
</dbReference>
<accession>A0A8J6B518</accession>
<evidence type="ECO:0000256" key="1">
    <source>
        <dbReference type="ARBA" id="ARBA00006227"/>
    </source>
</evidence>
<dbReference type="GO" id="GO:0017148">
    <property type="term" value="P:negative regulation of translation"/>
    <property type="evidence" value="ECO:0007669"/>
    <property type="project" value="TreeGrafter"/>
</dbReference>
<evidence type="ECO:0000313" key="4">
    <source>
        <dbReference type="EMBL" id="KAG9393164.1"/>
    </source>
</evidence>
<comment type="caution">
    <text evidence="4">The sequence shown here is derived from an EMBL/GenBank/DDBJ whole genome shotgun (WGS) entry which is preliminary data.</text>
</comment>
<dbReference type="GO" id="GO:0003735">
    <property type="term" value="F:structural constituent of ribosome"/>
    <property type="evidence" value="ECO:0007669"/>
    <property type="project" value="InterPro"/>
</dbReference>
<evidence type="ECO:0000256" key="3">
    <source>
        <dbReference type="ARBA" id="ARBA00023274"/>
    </source>
</evidence>
<organism evidence="4 5">
    <name type="scientific">Carpediemonas membranifera</name>
    <dbReference type="NCBI Taxonomy" id="201153"/>
    <lineage>
        <taxon>Eukaryota</taxon>
        <taxon>Metamonada</taxon>
        <taxon>Carpediemonas-like organisms</taxon>
        <taxon>Carpediemonas</taxon>
    </lineage>
</organism>
<gene>
    <name evidence="4" type="ORF">J8273_3293</name>
</gene>
<dbReference type="SUPFAM" id="SSF52161">
    <property type="entry name" value="Ribosomal protein L13"/>
    <property type="match status" value="1"/>
</dbReference>
<dbReference type="InterPro" id="IPR005822">
    <property type="entry name" value="Ribosomal_uL13"/>
</dbReference>
<dbReference type="CDD" id="cd00392">
    <property type="entry name" value="Ribosomal_L13"/>
    <property type="match status" value="1"/>
</dbReference>